<dbReference type="AlphaFoldDB" id="A0A9W8RWL1"/>
<evidence type="ECO:0000313" key="2">
    <source>
        <dbReference type="Proteomes" id="UP001152049"/>
    </source>
</evidence>
<keyword evidence="2" id="KW-1185">Reference proteome</keyword>
<sequence length="349" mass="40966">MAELLHEGILARESDPQVGCPLFCRIPAEVRDSIFSYVLTDHPDPAPHQQYRENACYTRPFYFAVQATDVRLLRTCRAIYRETWHKPFLLREQTKWATNSDRAPPQLEVNRFVLPLPKMLQRIAKQLGQDKVEIDRLRVFAQMFKLEEGALAEILSMPLLAPRTLTLTIRHTDWWCWEDDEPLAFDGHWIKDVCDVMSSSTNQVCIELESLERKKDQVDKIADQMVERWFFKRPDETILLADTTAGRKVSRWRGSSTWQGRRWTRDETEPEKLDYYIVSVTFQPQYSIERRGGKISDTAIKHAQNNIFDNDHLRLSLPEQKRIEDPKPFEVVYDSEDGEDDDAVCTWFD</sequence>
<dbReference type="Proteomes" id="UP001152049">
    <property type="component" value="Unassembled WGS sequence"/>
</dbReference>
<accession>A0A9W8RWL1</accession>
<organism evidence="1 2">
    <name type="scientific">Fusarium torreyae</name>
    <dbReference type="NCBI Taxonomy" id="1237075"/>
    <lineage>
        <taxon>Eukaryota</taxon>
        <taxon>Fungi</taxon>
        <taxon>Dikarya</taxon>
        <taxon>Ascomycota</taxon>
        <taxon>Pezizomycotina</taxon>
        <taxon>Sordariomycetes</taxon>
        <taxon>Hypocreomycetidae</taxon>
        <taxon>Hypocreales</taxon>
        <taxon>Nectriaceae</taxon>
        <taxon>Fusarium</taxon>
    </lineage>
</organism>
<comment type="caution">
    <text evidence="1">The sequence shown here is derived from an EMBL/GenBank/DDBJ whole genome shotgun (WGS) entry which is preliminary data.</text>
</comment>
<protein>
    <submittedName>
        <fullName evidence="1">Uncharacterized protein</fullName>
    </submittedName>
</protein>
<name>A0A9W8RWL1_9HYPO</name>
<dbReference type="EMBL" id="JAOQAZ010000019">
    <property type="protein sequence ID" value="KAJ4256078.1"/>
    <property type="molecule type" value="Genomic_DNA"/>
</dbReference>
<dbReference type="OrthoDB" id="288942at2759"/>
<gene>
    <name evidence="1" type="ORF">NW762_009154</name>
</gene>
<evidence type="ECO:0000313" key="1">
    <source>
        <dbReference type="EMBL" id="KAJ4256078.1"/>
    </source>
</evidence>
<proteinExistence type="predicted"/>
<reference evidence="1" key="1">
    <citation type="submission" date="2022-09" db="EMBL/GenBank/DDBJ databases">
        <title>Fusarium specimens isolated from Avocado Roots.</title>
        <authorList>
            <person name="Stajich J."/>
            <person name="Roper C."/>
            <person name="Heimlech-Rivalta G."/>
        </authorList>
    </citation>
    <scope>NUCLEOTIDE SEQUENCE</scope>
    <source>
        <strain evidence="1">CF00136</strain>
    </source>
</reference>